<evidence type="ECO:0000313" key="2">
    <source>
        <dbReference type="EMBL" id="PPQ25893.1"/>
    </source>
</evidence>
<dbReference type="InterPro" id="IPR053853">
    <property type="entry name" value="FitA-like_RHH"/>
</dbReference>
<dbReference type="Pfam" id="PF22513">
    <property type="entry name" value="FitA-like_RHH"/>
    <property type="match status" value="1"/>
</dbReference>
<organism evidence="2 3">
    <name type="scientific">Rhodopila globiformis</name>
    <name type="common">Rhodopseudomonas globiformis</name>
    <dbReference type="NCBI Taxonomy" id="1071"/>
    <lineage>
        <taxon>Bacteria</taxon>
        <taxon>Pseudomonadati</taxon>
        <taxon>Pseudomonadota</taxon>
        <taxon>Alphaproteobacteria</taxon>
        <taxon>Acetobacterales</taxon>
        <taxon>Acetobacteraceae</taxon>
        <taxon>Rhodopila</taxon>
    </lineage>
</organism>
<protein>
    <recommendedName>
        <fullName evidence="1">Antitoxin FitA-like ribbon-helix-helix domain-containing protein</fullName>
    </recommendedName>
</protein>
<proteinExistence type="predicted"/>
<gene>
    <name evidence="2" type="ORF">CCS01_31480</name>
</gene>
<accession>A0A2S6MU54</accession>
<keyword evidence="3" id="KW-1185">Reference proteome</keyword>
<dbReference type="Proteomes" id="UP000239724">
    <property type="component" value="Unassembled WGS sequence"/>
</dbReference>
<dbReference type="EMBL" id="NHRY01000276">
    <property type="protein sequence ID" value="PPQ25893.1"/>
    <property type="molecule type" value="Genomic_DNA"/>
</dbReference>
<comment type="caution">
    <text evidence="2">The sequence shown here is derived from an EMBL/GenBank/DDBJ whole genome shotgun (WGS) entry which is preliminary data.</text>
</comment>
<dbReference type="AlphaFoldDB" id="A0A2S6MU54"/>
<evidence type="ECO:0000313" key="3">
    <source>
        <dbReference type="Proteomes" id="UP000239724"/>
    </source>
</evidence>
<sequence length="62" mass="6728">MPIRRGTDGDEMSLLAVVAGKPSICQHAGTIREALPMATLLIRNIGDDLHIRLKAQAAAHRR</sequence>
<feature type="domain" description="Antitoxin FitA-like ribbon-helix-helix" evidence="1">
    <location>
        <begin position="38"/>
        <end position="62"/>
    </location>
</feature>
<evidence type="ECO:0000259" key="1">
    <source>
        <dbReference type="Pfam" id="PF22513"/>
    </source>
</evidence>
<name>A0A2S6MU54_RHOGL</name>
<reference evidence="2 3" key="1">
    <citation type="journal article" date="2018" name="Arch. Microbiol.">
        <title>New insights into the metabolic potential of the phototrophic purple bacterium Rhodopila globiformis DSM 161(T) from its draft genome sequence and evidence for a vanadium-dependent nitrogenase.</title>
        <authorList>
            <person name="Imhoff J.F."/>
            <person name="Rahn T."/>
            <person name="Kunzel S."/>
            <person name="Neulinger S.C."/>
        </authorList>
    </citation>
    <scope>NUCLEOTIDE SEQUENCE [LARGE SCALE GENOMIC DNA]</scope>
    <source>
        <strain evidence="2 3">DSM 161</strain>
    </source>
</reference>